<evidence type="ECO:0000313" key="1">
    <source>
        <dbReference type="EMBL" id="MFC6040693.1"/>
    </source>
</evidence>
<sequence>MKIVRHETPHRDSIKFIDTVFSDHIDLQSDIKRTLTSHLNKGTFSLHQNSDFRIVASAFQSIWHPTCIYMQVAYNFTRSNKLELHEMLTYLQTRFEQPLMFKIDDRFEQLCSILTESNYHRIRQTNICSIDVRTIHMKEMSLPNNILTLQEVRRLPFLNNQFILLCKDVYTNTHLDNPVADFPLTVWTNMIMTGVLDEISSVLVVDGVVRAFSLMYEGDNQESWELGWNGVASEEALSILKNLLDHQIQIGQRLGIHTIEKENDSTDPFSQYVMKDIPHTLTNTIYSYKGW</sequence>
<name>A0ABW1LAK3_9BACL</name>
<dbReference type="RefSeq" id="WP_377735232.1">
    <property type="nucleotide sequence ID" value="NZ_JBHSRI010000025.1"/>
</dbReference>
<keyword evidence="2" id="KW-1185">Reference proteome</keyword>
<protein>
    <recommendedName>
        <fullName evidence="3">DUF4261 domain-containing protein</fullName>
    </recommendedName>
</protein>
<dbReference type="EMBL" id="JBHSRI010000025">
    <property type="protein sequence ID" value="MFC6040693.1"/>
    <property type="molecule type" value="Genomic_DNA"/>
</dbReference>
<dbReference type="Proteomes" id="UP001596170">
    <property type="component" value="Unassembled WGS sequence"/>
</dbReference>
<organism evidence="1 2">
    <name type="scientific">Paenisporosarcina macmurdoensis</name>
    <dbReference type="NCBI Taxonomy" id="212659"/>
    <lineage>
        <taxon>Bacteria</taxon>
        <taxon>Bacillati</taxon>
        <taxon>Bacillota</taxon>
        <taxon>Bacilli</taxon>
        <taxon>Bacillales</taxon>
        <taxon>Caryophanaceae</taxon>
        <taxon>Paenisporosarcina</taxon>
    </lineage>
</organism>
<proteinExistence type="predicted"/>
<accession>A0ABW1LAK3</accession>
<reference evidence="2" key="1">
    <citation type="journal article" date="2019" name="Int. J. Syst. Evol. Microbiol.">
        <title>The Global Catalogue of Microorganisms (GCM) 10K type strain sequencing project: providing services to taxonomists for standard genome sequencing and annotation.</title>
        <authorList>
            <consortium name="The Broad Institute Genomics Platform"/>
            <consortium name="The Broad Institute Genome Sequencing Center for Infectious Disease"/>
            <person name="Wu L."/>
            <person name="Ma J."/>
        </authorList>
    </citation>
    <scope>NUCLEOTIDE SEQUENCE [LARGE SCALE GENOMIC DNA]</scope>
    <source>
        <strain evidence="2">CCUG 54527</strain>
    </source>
</reference>
<evidence type="ECO:0000313" key="2">
    <source>
        <dbReference type="Proteomes" id="UP001596170"/>
    </source>
</evidence>
<evidence type="ECO:0008006" key="3">
    <source>
        <dbReference type="Google" id="ProtNLM"/>
    </source>
</evidence>
<gene>
    <name evidence="1" type="ORF">ACFPYN_14790</name>
</gene>
<comment type="caution">
    <text evidence="1">The sequence shown here is derived from an EMBL/GenBank/DDBJ whole genome shotgun (WGS) entry which is preliminary data.</text>
</comment>